<keyword evidence="1" id="KW-1133">Transmembrane helix</keyword>
<keyword evidence="1" id="KW-0472">Membrane</keyword>
<evidence type="ECO:0000313" key="3">
    <source>
        <dbReference type="Proteomes" id="UP000037751"/>
    </source>
</evidence>
<dbReference type="VEuPathDB" id="FungiDB:Malapachy_0258"/>
<gene>
    <name evidence="2" type="ORF">Malapachy_0258</name>
</gene>
<organism evidence="2 3">
    <name type="scientific">Malassezia pachydermatis</name>
    <dbReference type="NCBI Taxonomy" id="77020"/>
    <lineage>
        <taxon>Eukaryota</taxon>
        <taxon>Fungi</taxon>
        <taxon>Dikarya</taxon>
        <taxon>Basidiomycota</taxon>
        <taxon>Ustilaginomycotina</taxon>
        <taxon>Malasseziomycetes</taxon>
        <taxon>Malasseziales</taxon>
        <taxon>Malasseziaceae</taxon>
        <taxon>Malassezia</taxon>
    </lineage>
</organism>
<dbReference type="Proteomes" id="UP000037751">
    <property type="component" value="Unassembled WGS sequence"/>
</dbReference>
<reference evidence="2 3" key="1">
    <citation type="submission" date="2015-07" db="EMBL/GenBank/DDBJ databases">
        <title>Draft Genome Sequence of Malassezia furfur CBS1878 and Malassezia pachydermatis CBS1879.</title>
        <authorList>
            <person name="Triana S."/>
            <person name="Ohm R."/>
            <person name="Gonzalez A."/>
            <person name="DeCock H."/>
            <person name="Restrepo S."/>
            <person name="Celis A."/>
        </authorList>
    </citation>
    <scope>NUCLEOTIDE SEQUENCE [LARGE SCALE GENOMIC DNA]</scope>
    <source>
        <strain evidence="2 3">CBS 1879</strain>
    </source>
</reference>
<dbReference type="RefSeq" id="XP_017990962.1">
    <property type="nucleotide sequence ID" value="XM_018134787.1"/>
</dbReference>
<feature type="transmembrane region" description="Helical" evidence="1">
    <location>
        <begin position="62"/>
        <end position="82"/>
    </location>
</feature>
<accession>A0A0M8MT96</accession>
<evidence type="ECO:0000256" key="1">
    <source>
        <dbReference type="SAM" id="Phobius"/>
    </source>
</evidence>
<sequence length="91" mass="9631">MTTPARRSRARGAHVFRDEVGAADNEAADTFELQEEAGAVQALSNVAVAAGFDPFTAGERMWIAASIFMVFLLTCFGVYFSFGVASTSSSA</sequence>
<keyword evidence="3" id="KW-1185">Reference proteome</keyword>
<proteinExistence type="predicted"/>
<dbReference type="EMBL" id="LGAV01000006">
    <property type="protein sequence ID" value="KOS13330.1"/>
    <property type="molecule type" value="Genomic_DNA"/>
</dbReference>
<comment type="caution">
    <text evidence="2">The sequence shown here is derived from an EMBL/GenBank/DDBJ whole genome shotgun (WGS) entry which is preliminary data.</text>
</comment>
<dbReference type="AlphaFoldDB" id="A0A0M8MT96"/>
<dbReference type="GeneID" id="28726662"/>
<name>A0A0M8MT96_9BASI</name>
<evidence type="ECO:0000313" key="2">
    <source>
        <dbReference type="EMBL" id="KOS13330.1"/>
    </source>
</evidence>
<keyword evidence="1" id="KW-0812">Transmembrane</keyword>
<protein>
    <submittedName>
        <fullName evidence="2">Uncharacterized protein</fullName>
    </submittedName>
</protein>